<evidence type="ECO:0000313" key="2">
    <source>
        <dbReference type="Proteomes" id="UP000256873"/>
    </source>
</evidence>
<sequence>MKEIYGIEPDLCIHNPALILDFGKDIILPQYFYDQLKHLQAGNYYQATESANQIFQSLQPIEELDNILAFKTHQNGFIYFLNQEISVNNTEFTEDQFDLSKPLHRYLLSLLSFSRLLETSTTFLINSSALISKCTLLKFGLVNVSDFSHYSESWLNADLLLSIESKLTAVTPRREITEIEWTDDPEIIGQFIPNISWQDL</sequence>
<gene>
    <name evidence="1" type="ORF">DWQ54_10935</name>
</gene>
<dbReference type="EMBL" id="QQWC01000002">
    <property type="protein sequence ID" value="REJ43332.1"/>
    <property type="molecule type" value="Genomic_DNA"/>
</dbReference>
<reference evidence="1 2" key="1">
    <citation type="submission" date="2017-10" db="EMBL/GenBank/DDBJ databases">
        <title>A large-scale comparative metagenomic study reveals the eutrophication-driven functional interactions in six Microcystis-epibionts communities.</title>
        <authorList>
            <person name="Li Q."/>
            <person name="Lin F."/>
        </authorList>
    </citation>
    <scope>NUCLEOTIDE SEQUENCE [LARGE SCALE GENOMIC DNA]</scope>
    <source>
        <strain evidence="1">TF09</strain>
    </source>
</reference>
<evidence type="ECO:0000313" key="1">
    <source>
        <dbReference type="EMBL" id="REJ43332.1"/>
    </source>
</evidence>
<dbReference type="Proteomes" id="UP000256873">
    <property type="component" value="Unassembled WGS sequence"/>
</dbReference>
<proteinExistence type="predicted"/>
<name>A0A3E0L884_9CHRO</name>
<accession>A0A3E0L884</accession>
<organism evidence="1 2">
    <name type="scientific">Microcystis flos-aquae TF09</name>
    <dbReference type="NCBI Taxonomy" id="2060473"/>
    <lineage>
        <taxon>Bacteria</taxon>
        <taxon>Bacillati</taxon>
        <taxon>Cyanobacteriota</taxon>
        <taxon>Cyanophyceae</taxon>
        <taxon>Oscillatoriophycideae</taxon>
        <taxon>Chroococcales</taxon>
        <taxon>Microcystaceae</taxon>
        <taxon>Microcystis</taxon>
    </lineage>
</organism>
<dbReference type="AlphaFoldDB" id="A0A3E0L884"/>
<comment type="caution">
    <text evidence="1">The sequence shown here is derived from an EMBL/GenBank/DDBJ whole genome shotgun (WGS) entry which is preliminary data.</text>
</comment>
<protein>
    <submittedName>
        <fullName evidence="1">Uncharacterized protein</fullName>
    </submittedName>
</protein>